<evidence type="ECO:0000259" key="1">
    <source>
        <dbReference type="PROSITE" id="PS50878"/>
    </source>
</evidence>
<dbReference type="Proteomes" id="UP000186698">
    <property type="component" value="Chromosome 1S"/>
</dbReference>
<dbReference type="OrthoDB" id="6782675at2759"/>
<dbReference type="GeneID" id="121399360"/>
<dbReference type="CDD" id="cd10442">
    <property type="entry name" value="GIY-YIG_PLEs"/>
    <property type="match status" value="1"/>
</dbReference>
<feature type="domain" description="Reverse transcriptase" evidence="1">
    <location>
        <begin position="115"/>
        <end position="358"/>
    </location>
</feature>
<dbReference type="AlphaFoldDB" id="A0A8J1M441"/>
<accession>A0A8J1M441</accession>
<dbReference type="PANTHER" id="PTHR21301">
    <property type="entry name" value="REVERSE TRANSCRIPTASE"/>
    <property type="match status" value="1"/>
</dbReference>
<evidence type="ECO:0000313" key="2">
    <source>
        <dbReference type="Proteomes" id="UP000186698"/>
    </source>
</evidence>
<evidence type="ECO:0000313" key="3">
    <source>
        <dbReference type="RefSeq" id="XP_041435800.1"/>
    </source>
</evidence>
<dbReference type="KEGG" id="xla:121399360"/>
<keyword evidence="2" id="KW-1185">Reference proteome</keyword>
<dbReference type="RefSeq" id="XP_041435800.1">
    <property type="nucleotide sequence ID" value="XM_041579866.1"/>
</dbReference>
<dbReference type="Pfam" id="PF26215">
    <property type="entry name" value="HTH_animal"/>
    <property type="match status" value="1"/>
</dbReference>
<gene>
    <name evidence="3" type="primary">LOC121399360</name>
</gene>
<organism evidence="2 3">
    <name type="scientific">Xenopus laevis</name>
    <name type="common">African clawed frog</name>
    <dbReference type="NCBI Taxonomy" id="8355"/>
    <lineage>
        <taxon>Eukaryota</taxon>
        <taxon>Metazoa</taxon>
        <taxon>Chordata</taxon>
        <taxon>Craniata</taxon>
        <taxon>Vertebrata</taxon>
        <taxon>Euteleostomi</taxon>
        <taxon>Amphibia</taxon>
        <taxon>Batrachia</taxon>
        <taxon>Anura</taxon>
        <taxon>Pipoidea</taxon>
        <taxon>Pipidae</taxon>
        <taxon>Xenopodinae</taxon>
        <taxon>Xenopus</taxon>
        <taxon>Xenopus</taxon>
    </lineage>
</organism>
<sequence length="674" mass="77818">MIPDVNNDAVQSFEHIVLTEAKKIWDSKLPRATNLNYNEYTALKSLQFNNDVIIRKADKGGSIVVLDKIDYNTEVIRQLEMPGHYARIDHDPTLDIKKQIDNMVEEAWLNSTIDAIEKEFLTTDFPRVPVLYLLPKVHKTLINPPGRPIVSGIGSALEPLSIFVDSFLQEEMLKIDVCLRDTTDLLCKLNDMGTLQPETVLCGIDIQSLYTSIPHNEGLDCIEEVLLDTNLSTSKIYFIMDCLNMVLTKNYFSFEDNFYWQTQGTSMGATVAPSYANLFVNYLEKKFFLKKEPFCQYISAYFRFVDDILLLWTGPVELLKQMIDEANESHSTIKFTYEYSLSEINFLDVTISLTNGIINTDLYRKSVEKNNMLHVRSFHSPKVKKAIPKGQFIRAKRITSRTAKYNEVKLSLTKRFKERGYESNTINNAMKEVDTIPRSELLCQKKKDCSNQKITFVSTFNSNSNKMENIIKKYWPLIQADRQFGHLFTEQPRFCYKRGRSLKDILCPSDTRQKKSLFQGRKKKGTYPCLSCNCCSSIIKGSKINHPSKGYEINLNVYATCKSTHVVYLLKCPCGLGYVGQTSREVKMRIQEHKRNIKNYKENTQTDTSISKHFFICKHNSMQLRWCVLDEAAIDKRGDNRINRLLQIEGRWIKKLGTLHPDGLNDFWSLKPFL</sequence>
<dbReference type="InterPro" id="IPR058912">
    <property type="entry name" value="HTH_animal"/>
</dbReference>
<dbReference type="PROSITE" id="PS50878">
    <property type="entry name" value="RT_POL"/>
    <property type="match status" value="1"/>
</dbReference>
<name>A0A8J1M441_XENLA</name>
<dbReference type="InterPro" id="IPR000477">
    <property type="entry name" value="RT_dom"/>
</dbReference>
<dbReference type="Pfam" id="PF00078">
    <property type="entry name" value="RVT_1"/>
    <property type="match status" value="1"/>
</dbReference>
<protein>
    <submittedName>
        <fullName evidence="3">Uncharacterized protein LOC121399360</fullName>
    </submittedName>
</protein>
<dbReference type="PANTHER" id="PTHR21301:SF12">
    <property type="match status" value="1"/>
</dbReference>
<reference evidence="3" key="1">
    <citation type="submission" date="2025-08" db="UniProtKB">
        <authorList>
            <consortium name="RefSeq"/>
        </authorList>
    </citation>
    <scope>IDENTIFICATION</scope>
    <source>
        <strain evidence="3">J_2021</strain>
        <tissue evidence="3">Erythrocytes</tissue>
    </source>
</reference>
<proteinExistence type="predicted"/>